<dbReference type="Gene3D" id="2.40.180.10">
    <property type="entry name" value="Catalase core domain"/>
    <property type="match status" value="2"/>
</dbReference>
<keyword evidence="3" id="KW-1185">Reference proteome</keyword>
<dbReference type="Proteomes" id="UP001150941">
    <property type="component" value="Unassembled WGS sequence"/>
</dbReference>
<evidence type="ECO:0000313" key="3">
    <source>
        <dbReference type="Proteomes" id="UP001150941"/>
    </source>
</evidence>
<dbReference type="SUPFAM" id="SSF56634">
    <property type="entry name" value="Heme-dependent catalase-like"/>
    <property type="match status" value="1"/>
</dbReference>
<dbReference type="SMART" id="SM01060">
    <property type="entry name" value="Catalase"/>
    <property type="match status" value="1"/>
</dbReference>
<dbReference type="AlphaFoldDB" id="A0A9W9P369"/>
<reference evidence="2" key="1">
    <citation type="submission" date="2022-11" db="EMBL/GenBank/DDBJ databases">
        <authorList>
            <person name="Petersen C."/>
        </authorList>
    </citation>
    <scope>NUCLEOTIDE SEQUENCE</scope>
    <source>
        <strain evidence="2">IBT 19713</strain>
    </source>
</reference>
<dbReference type="InterPro" id="IPR020835">
    <property type="entry name" value="Catalase_sf"/>
</dbReference>
<dbReference type="EMBL" id="JAPQKS010000004">
    <property type="protein sequence ID" value="KAJ5233158.1"/>
    <property type="molecule type" value="Genomic_DNA"/>
</dbReference>
<dbReference type="GO" id="GO:0020037">
    <property type="term" value="F:heme binding"/>
    <property type="evidence" value="ECO:0007669"/>
    <property type="project" value="InterPro"/>
</dbReference>
<proteinExistence type="predicted"/>
<dbReference type="PANTHER" id="PTHR11465">
    <property type="entry name" value="CATALASE"/>
    <property type="match status" value="1"/>
</dbReference>
<dbReference type="InterPro" id="IPR011614">
    <property type="entry name" value="Catalase_core"/>
</dbReference>
<feature type="domain" description="Catalase core" evidence="1">
    <location>
        <begin position="3"/>
        <end position="147"/>
    </location>
</feature>
<name>A0A9W9P369_9EURO</name>
<gene>
    <name evidence="2" type="ORF">N7468_006114</name>
</gene>
<dbReference type="OrthoDB" id="6880011at2759"/>
<dbReference type="GO" id="GO:0042744">
    <property type="term" value="P:hydrogen peroxide catabolic process"/>
    <property type="evidence" value="ECO:0007669"/>
    <property type="project" value="TreeGrafter"/>
</dbReference>
<dbReference type="Pfam" id="PF00199">
    <property type="entry name" value="Catalase"/>
    <property type="match status" value="2"/>
</dbReference>
<protein>
    <recommendedName>
        <fullName evidence="1">Catalase core domain-containing protein</fullName>
    </recommendedName>
</protein>
<reference evidence="2" key="2">
    <citation type="journal article" date="2023" name="IMA Fungus">
        <title>Comparative genomic study of the Penicillium genus elucidates a diverse pangenome and 15 lateral gene transfer events.</title>
        <authorList>
            <person name="Petersen C."/>
            <person name="Sorensen T."/>
            <person name="Nielsen M.R."/>
            <person name="Sondergaard T.E."/>
            <person name="Sorensen J.L."/>
            <person name="Fitzpatrick D.A."/>
            <person name="Frisvad J.C."/>
            <person name="Nielsen K.L."/>
        </authorList>
    </citation>
    <scope>NUCLEOTIDE SEQUENCE</scope>
    <source>
        <strain evidence="2">IBT 19713</strain>
    </source>
</reference>
<evidence type="ECO:0000313" key="2">
    <source>
        <dbReference type="EMBL" id="KAJ5233158.1"/>
    </source>
</evidence>
<dbReference type="GO" id="GO:0005739">
    <property type="term" value="C:mitochondrion"/>
    <property type="evidence" value="ECO:0007669"/>
    <property type="project" value="TreeGrafter"/>
</dbReference>
<sequence length="147" mass="16633">MPPGFETDVGLIFQPFRSQDGTFHYATIHVKSQQGVQYFSREEATRVAGEDPDYMIRDIFKATERGDSPDWSSYDEPKRKFCPSWRFGDEADVNQAQNYFADIEEAAFSPSTMVPGFAASAGPVLQARLFAYPNTVRYRLGRMGPLD</sequence>
<evidence type="ECO:0000259" key="1">
    <source>
        <dbReference type="SMART" id="SM01060"/>
    </source>
</evidence>
<comment type="caution">
    <text evidence="2">The sequence shown here is derived from an EMBL/GenBank/DDBJ whole genome shotgun (WGS) entry which is preliminary data.</text>
</comment>
<dbReference type="GO" id="GO:0005777">
    <property type="term" value="C:peroxisome"/>
    <property type="evidence" value="ECO:0007669"/>
    <property type="project" value="TreeGrafter"/>
</dbReference>
<dbReference type="PROSITE" id="PS51402">
    <property type="entry name" value="CATALASE_3"/>
    <property type="match status" value="1"/>
</dbReference>
<organism evidence="2 3">
    <name type="scientific">Penicillium chermesinum</name>
    <dbReference type="NCBI Taxonomy" id="63820"/>
    <lineage>
        <taxon>Eukaryota</taxon>
        <taxon>Fungi</taxon>
        <taxon>Dikarya</taxon>
        <taxon>Ascomycota</taxon>
        <taxon>Pezizomycotina</taxon>
        <taxon>Eurotiomycetes</taxon>
        <taxon>Eurotiomycetidae</taxon>
        <taxon>Eurotiales</taxon>
        <taxon>Aspergillaceae</taxon>
        <taxon>Penicillium</taxon>
    </lineage>
</organism>
<dbReference type="GO" id="GO:0004096">
    <property type="term" value="F:catalase activity"/>
    <property type="evidence" value="ECO:0007669"/>
    <property type="project" value="InterPro"/>
</dbReference>
<accession>A0A9W9P369</accession>
<dbReference type="InterPro" id="IPR018028">
    <property type="entry name" value="Catalase"/>
</dbReference>
<dbReference type="GO" id="GO:0042542">
    <property type="term" value="P:response to hydrogen peroxide"/>
    <property type="evidence" value="ECO:0007669"/>
    <property type="project" value="TreeGrafter"/>
</dbReference>
<dbReference type="GeneID" id="83202713"/>
<dbReference type="PANTHER" id="PTHR11465:SF26">
    <property type="entry name" value="CATALASE 2"/>
    <property type="match status" value="1"/>
</dbReference>
<dbReference type="RefSeq" id="XP_058331150.1">
    <property type="nucleotide sequence ID" value="XM_058475410.1"/>
</dbReference>